<dbReference type="GO" id="GO:0070971">
    <property type="term" value="C:endoplasmic reticulum exit site"/>
    <property type="evidence" value="ECO:0007669"/>
    <property type="project" value="TreeGrafter"/>
</dbReference>
<proteinExistence type="inferred from homology"/>
<dbReference type="Proteomes" id="UP001162131">
    <property type="component" value="Unassembled WGS sequence"/>
</dbReference>
<dbReference type="PANTHER" id="PTHR13803">
    <property type="entry name" value="SEC24-RELATED PROTEIN"/>
    <property type="match status" value="1"/>
</dbReference>
<comment type="similarity">
    <text evidence="1">Belongs to the SEC23/SEC24 family. SEC24 subfamily.</text>
</comment>
<evidence type="ECO:0000256" key="1">
    <source>
        <dbReference type="ARBA" id="ARBA00008334"/>
    </source>
</evidence>
<keyword evidence="4" id="KW-1185">Reference proteome</keyword>
<dbReference type="InterPro" id="IPR050550">
    <property type="entry name" value="SEC23_SEC24_subfamily"/>
</dbReference>
<gene>
    <name evidence="3" type="ORF">BSTOLATCC_MIC46699</name>
</gene>
<dbReference type="SUPFAM" id="SSF53300">
    <property type="entry name" value="vWA-like"/>
    <property type="match status" value="1"/>
</dbReference>
<dbReference type="InterPro" id="IPR036465">
    <property type="entry name" value="vWFA_dom_sf"/>
</dbReference>
<dbReference type="PROSITE" id="PS50234">
    <property type="entry name" value="VWFA"/>
    <property type="match status" value="1"/>
</dbReference>
<dbReference type="SUPFAM" id="SSF82919">
    <property type="entry name" value="Zn-finger domain of Sec23/24"/>
    <property type="match status" value="1"/>
</dbReference>
<accession>A0AAU9JSI8</accession>
<dbReference type="InterPro" id="IPR006895">
    <property type="entry name" value="Znf_Sec23_Sec24"/>
</dbReference>
<dbReference type="GO" id="GO:0090110">
    <property type="term" value="P:COPII-coated vesicle cargo loading"/>
    <property type="evidence" value="ECO:0007669"/>
    <property type="project" value="TreeGrafter"/>
</dbReference>
<dbReference type="GO" id="GO:0030127">
    <property type="term" value="C:COPII vesicle coat"/>
    <property type="evidence" value="ECO:0007669"/>
    <property type="project" value="InterPro"/>
</dbReference>
<protein>
    <recommendedName>
        <fullName evidence="2">VWFA domain-containing protein</fullName>
    </recommendedName>
</protein>
<dbReference type="InterPro" id="IPR006896">
    <property type="entry name" value="Sec23/24_trunk_dom"/>
</dbReference>
<dbReference type="AlphaFoldDB" id="A0AAU9JSI8"/>
<dbReference type="CDD" id="cd00198">
    <property type="entry name" value="vWFA"/>
    <property type="match status" value="1"/>
</dbReference>
<dbReference type="GO" id="GO:0008270">
    <property type="term" value="F:zinc ion binding"/>
    <property type="evidence" value="ECO:0007669"/>
    <property type="project" value="InterPro"/>
</dbReference>
<dbReference type="Pfam" id="PF04811">
    <property type="entry name" value="Sec23_trunk"/>
    <property type="match status" value="1"/>
</dbReference>
<sequence>MNFAGKAYLKKRNLPVIKEKELEESFAPASSQLSEANLEKFNALEEKKEVEAAPRRRIRRQRSVESITKLSLDRSLSSESNSEHDEDMEDEELFKANEEQKIGEERYHLKVDTNVVSIALGTLQQAGIFATGEPVFCPSCQAALNCYSRIINNPDDTQTWKCEFCEAENTINVENEEIPQGETLDYMIMSANQMAEANQSASEENKEIHVVFCIDISGSMCVSEAVTGKIQLKTHKKIDLGISDFDMNEQFMEGEHQITYVSRLECVQAAIEAQLQQMAVATPDRKVGIVTFNSEVSIIGDGTAEAVTLVGDKLWNFDTCLQTGIASESRMRQTIQNTKDSMVEKLINLYEGGPTALGPALVAAIGIATNGRPGSKVVVCTDGLANVGLGKLDETQDWEQAEMFYTKVGNLAKEKGIEISVISITGEDCKLSQLGRVCELTGGDIVRVSPLNIANEFASILQTPVIATQVSALIKLHRGLMFRYQNEGLIDPSTLKKELGNVTAEAEFTFEYSTRPSTELEALGIDPGSNEKIPFQTQIHFTKPDGMRCMRVLTSLQDVTDDLDEAATNVDLKVLGVNAAQRSAQLASQGEYREAQAVMRSWKRMMKRNAGEEQQHYVNYYLDNMTELNRNLNDVIEGEKLSSQDMRREELQQARNISRNDHLSHMAFRAKNASSNQKKECTIM</sequence>
<dbReference type="GO" id="GO:0006886">
    <property type="term" value="P:intracellular protein transport"/>
    <property type="evidence" value="ECO:0007669"/>
    <property type="project" value="InterPro"/>
</dbReference>
<dbReference type="GO" id="GO:0000149">
    <property type="term" value="F:SNARE binding"/>
    <property type="evidence" value="ECO:0007669"/>
    <property type="project" value="TreeGrafter"/>
</dbReference>
<dbReference type="Gene3D" id="2.30.30.380">
    <property type="entry name" value="Zn-finger domain of Sec23/24"/>
    <property type="match status" value="1"/>
</dbReference>
<comment type="caution">
    <text evidence="3">The sequence shown here is derived from an EMBL/GenBank/DDBJ whole genome shotgun (WGS) entry which is preliminary data.</text>
</comment>
<dbReference type="InterPro" id="IPR036174">
    <property type="entry name" value="Znf_Sec23_Sec24_sf"/>
</dbReference>
<evidence type="ECO:0000313" key="3">
    <source>
        <dbReference type="EMBL" id="CAG9328708.1"/>
    </source>
</evidence>
<dbReference type="EMBL" id="CAJZBQ010000046">
    <property type="protein sequence ID" value="CAG9328708.1"/>
    <property type="molecule type" value="Genomic_DNA"/>
</dbReference>
<organism evidence="3 4">
    <name type="scientific">Blepharisma stoltei</name>
    <dbReference type="NCBI Taxonomy" id="1481888"/>
    <lineage>
        <taxon>Eukaryota</taxon>
        <taxon>Sar</taxon>
        <taxon>Alveolata</taxon>
        <taxon>Ciliophora</taxon>
        <taxon>Postciliodesmatophora</taxon>
        <taxon>Heterotrichea</taxon>
        <taxon>Heterotrichida</taxon>
        <taxon>Blepharismidae</taxon>
        <taxon>Blepharisma</taxon>
    </lineage>
</organism>
<evidence type="ECO:0000259" key="2">
    <source>
        <dbReference type="PROSITE" id="PS50234"/>
    </source>
</evidence>
<name>A0AAU9JSI8_9CILI</name>
<dbReference type="InterPro" id="IPR002035">
    <property type="entry name" value="VWF_A"/>
</dbReference>
<dbReference type="Pfam" id="PF04810">
    <property type="entry name" value="zf-Sec23_Sec24"/>
    <property type="match status" value="1"/>
</dbReference>
<dbReference type="Gene3D" id="3.40.50.410">
    <property type="entry name" value="von Willebrand factor, type A domain"/>
    <property type="match status" value="1"/>
</dbReference>
<reference evidence="3" key="1">
    <citation type="submission" date="2021-09" db="EMBL/GenBank/DDBJ databases">
        <authorList>
            <consortium name="AG Swart"/>
            <person name="Singh M."/>
            <person name="Singh A."/>
            <person name="Seah K."/>
            <person name="Emmerich C."/>
        </authorList>
    </citation>
    <scope>NUCLEOTIDE SEQUENCE</scope>
    <source>
        <strain evidence="3">ATCC30299</strain>
    </source>
</reference>
<dbReference type="PANTHER" id="PTHR13803:SF36">
    <property type="entry name" value="TYPE A VON WILLEBRAND FACTOR DOMAIN-CONTAINING PROTEIN"/>
    <property type="match status" value="1"/>
</dbReference>
<evidence type="ECO:0000313" key="4">
    <source>
        <dbReference type="Proteomes" id="UP001162131"/>
    </source>
</evidence>
<feature type="domain" description="VWFA" evidence="2">
    <location>
        <begin position="209"/>
        <end position="470"/>
    </location>
</feature>
<dbReference type="SMART" id="SM00327">
    <property type="entry name" value="VWA"/>
    <property type="match status" value="1"/>
</dbReference>